<comment type="caution">
    <text evidence="2">The sequence shown here is derived from an EMBL/GenBank/DDBJ whole genome shotgun (WGS) entry which is preliminary data.</text>
</comment>
<feature type="non-terminal residue" evidence="2">
    <location>
        <position position="1"/>
    </location>
</feature>
<protein>
    <submittedName>
        <fullName evidence="2">Uncharacterized protein</fullName>
    </submittedName>
</protein>
<evidence type="ECO:0000313" key="3">
    <source>
        <dbReference type="Proteomes" id="UP000521943"/>
    </source>
</evidence>
<feature type="transmembrane region" description="Helical" evidence="1">
    <location>
        <begin position="77"/>
        <end position="98"/>
    </location>
</feature>
<organism evidence="2 3">
    <name type="scientific">Ephemerocybe angulata</name>
    <dbReference type="NCBI Taxonomy" id="980116"/>
    <lineage>
        <taxon>Eukaryota</taxon>
        <taxon>Fungi</taxon>
        <taxon>Dikarya</taxon>
        <taxon>Basidiomycota</taxon>
        <taxon>Agaricomycotina</taxon>
        <taxon>Agaricomycetes</taxon>
        <taxon>Agaricomycetidae</taxon>
        <taxon>Agaricales</taxon>
        <taxon>Agaricineae</taxon>
        <taxon>Psathyrellaceae</taxon>
        <taxon>Ephemerocybe</taxon>
    </lineage>
</organism>
<keyword evidence="1" id="KW-1133">Transmembrane helix</keyword>
<proteinExistence type="predicted"/>
<name>A0A8H6IJK3_9AGAR</name>
<keyword evidence="3" id="KW-1185">Reference proteome</keyword>
<keyword evidence="1" id="KW-0812">Transmembrane</keyword>
<feature type="transmembrane region" description="Helical" evidence="1">
    <location>
        <begin position="12"/>
        <end position="30"/>
    </location>
</feature>
<reference evidence="2 3" key="1">
    <citation type="submission" date="2020-07" db="EMBL/GenBank/DDBJ databases">
        <title>Comparative genomics of pyrophilous fungi reveals a link between fire events and developmental genes.</title>
        <authorList>
            <consortium name="DOE Joint Genome Institute"/>
            <person name="Steindorff A.S."/>
            <person name="Carver A."/>
            <person name="Calhoun S."/>
            <person name="Stillman K."/>
            <person name="Liu H."/>
            <person name="Lipzen A."/>
            <person name="Pangilinan J."/>
            <person name="Labutti K."/>
            <person name="Bruns T.D."/>
            <person name="Grigoriev I.V."/>
        </authorList>
    </citation>
    <scope>NUCLEOTIDE SEQUENCE [LARGE SCALE GENOMIC DNA]</scope>
    <source>
        <strain evidence="2 3">CBS 144469</strain>
    </source>
</reference>
<gene>
    <name evidence="2" type="ORF">DFP72DRAFT_868275</name>
</gene>
<dbReference type="AlphaFoldDB" id="A0A8H6IJK3"/>
<dbReference type="Proteomes" id="UP000521943">
    <property type="component" value="Unassembled WGS sequence"/>
</dbReference>
<keyword evidence="1" id="KW-0472">Membrane</keyword>
<evidence type="ECO:0000313" key="2">
    <source>
        <dbReference type="EMBL" id="KAF6765638.1"/>
    </source>
</evidence>
<evidence type="ECO:0000256" key="1">
    <source>
        <dbReference type="SAM" id="Phobius"/>
    </source>
</evidence>
<accession>A0A8H6IJK3</accession>
<dbReference type="EMBL" id="JACGCI010000002">
    <property type="protein sequence ID" value="KAF6765638.1"/>
    <property type="molecule type" value="Genomic_DNA"/>
</dbReference>
<sequence length="124" mass="14277">MLRHLIRSPVTLPQLSLVIIDFAPSLLHFIVLAHSFAFASCECAAEWTYSLILMSLESCRMGFTLRFCAAWDRNRRFLYALCVPLGDLGIQLFLTFFLHGLTRLRRSFRILPPVMRFSGHDRSA</sequence>